<comment type="caution">
    <text evidence="1">The sequence shown here is derived from an EMBL/GenBank/DDBJ whole genome shotgun (WGS) entry which is preliminary data.</text>
</comment>
<dbReference type="Proteomes" id="UP001152888">
    <property type="component" value="Unassembled WGS sequence"/>
</dbReference>
<proteinExistence type="predicted"/>
<name>A0A9P0PF65_ACAOB</name>
<keyword evidence="2" id="KW-1185">Reference proteome</keyword>
<dbReference type="OrthoDB" id="6720802at2759"/>
<evidence type="ECO:0000313" key="2">
    <source>
        <dbReference type="Proteomes" id="UP001152888"/>
    </source>
</evidence>
<sequence>MSAMWKKFHAKQSLILPHEETSRGETIYLYILWKVLCFKLPFGKTQVDAYRSQTLSVQRVWETGKGLVFIYFNPCQICACASFNLPPAFTLLR</sequence>
<dbReference type="AlphaFoldDB" id="A0A9P0PF65"/>
<reference evidence="1" key="1">
    <citation type="submission" date="2022-03" db="EMBL/GenBank/DDBJ databases">
        <authorList>
            <person name="Sayadi A."/>
        </authorList>
    </citation>
    <scope>NUCLEOTIDE SEQUENCE</scope>
</reference>
<gene>
    <name evidence="1" type="ORF">ACAOBT_LOCUS14214</name>
</gene>
<dbReference type="EMBL" id="CAKOFQ010006901">
    <property type="protein sequence ID" value="CAH1980878.1"/>
    <property type="molecule type" value="Genomic_DNA"/>
</dbReference>
<organism evidence="1 2">
    <name type="scientific">Acanthoscelides obtectus</name>
    <name type="common">Bean weevil</name>
    <name type="synonym">Bruchus obtectus</name>
    <dbReference type="NCBI Taxonomy" id="200917"/>
    <lineage>
        <taxon>Eukaryota</taxon>
        <taxon>Metazoa</taxon>
        <taxon>Ecdysozoa</taxon>
        <taxon>Arthropoda</taxon>
        <taxon>Hexapoda</taxon>
        <taxon>Insecta</taxon>
        <taxon>Pterygota</taxon>
        <taxon>Neoptera</taxon>
        <taxon>Endopterygota</taxon>
        <taxon>Coleoptera</taxon>
        <taxon>Polyphaga</taxon>
        <taxon>Cucujiformia</taxon>
        <taxon>Chrysomeloidea</taxon>
        <taxon>Chrysomelidae</taxon>
        <taxon>Bruchinae</taxon>
        <taxon>Bruchini</taxon>
        <taxon>Acanthoscelides</taxon>
    </lineage>
</organism>
<evidence type="ECO:0000313" key="1">
    <source>
        <dbReference type="EMBL" id="CAH1980878.1"/>
    </source>
</evidence>
<protein>
    <submittedName>
        <fullName evidence="1">Uncharacterized protein</fullName>
    </submittedName>
</protein>
<accession>A0A9P0PF65</accession>